<dbReference type="InterPro" id="IPR044958">
    <property type="entry name" value="Ribosomal_bL32_plant/cyanobact"/>
</dbReference>
<evidence type="ECO:0000256" key="4">
    <source>
        <dbReference type="ARBA" id="ARBA00035280"/>
    </source>
</evidence>
<keyword evidence="6" id="KW-0934">Plastid</keyword>
<evidence type="ECO:0000256" key="1">
    <source>
        <dbReference type="ARBA" id="ARBA00008560"/>
    </source>
</evidence>
<keyword evidence="3 5" id="KW-0687">Ribonucleoprotein</keyword>
<dbReference type="InterPro" id="IPR002677">
    <property type="entry name" value="Ribosomal_bL32"/>
</dbReference>
<keyword evidence="6" id="KW-0150">Chloroplast</keyword>
<name>A0A1Z1MHA7_MELHR</name>
<dbReference type="AlphaFoldDB" id="A0A1Z1MHA7"/>
<organism evidence="6">
    <name type="scientific">Melanothamnus harveyi</name>
    <name type="common">Filamentous red alga</name>
    <name type="synonym">Neosiphonia harveyi</name>
    <dbReference type="NCBI Taxonomy" id="397005"/>
    <lineage>
        <taxon>Eukaryota</taxon>
        <taxon>Rhodophyta</taxon>
        <taxon>Florideophyceae</taxon>
        <taxon>Rhodymeniophycidae</taxon>
        <taxon>Ceramiales</taxon>
        <taxon>Rhodomelaceae</taxon>
        <taxon>Polysiphonioideae</taxon>
        <taxon>Melanothamnus</taxon>
    </lineage>
</organism>
<dbReference type="GO" id="GO:0006412">
    <property type="term" value="P:translation"/>
    <property type="evidence" value="ECO:0007669"/>
    <property type="project" value="UniProtKB-UniRule"/>
</dbReference>
<dbReference type="NCBIfam" id="TIGR01031">
    <property type="entry name" value="rpmF_bact"/>
    <property type="match status" value="1"/>
</dbReference>
<sequence>MAVPKKRTSRSKSKSRKSVWMNKAIFSSCKSLSLAKSLMSGKSTSFIYSKSLDEYSDL</sequence>
<evidence type="ECO:0000256" key="5">
    <source>
        <dbReference type="HAMAP-Rule" id="MF_00340"/>
    </source>
</evidence>
<accession>A0A1Z1MHA7</accession>
<comment type="subcellular location">
    <subcellularLocation>
        <location evidence="5">Plastid</location>
        <location evidence="5">Chloroplast</location>
    </subcellularLocation>
</comment>
<keyword evidence="2 5" id="KW-0689">Ribosomal protein</keyword>
<gene>
    <name evidence="5 6" type="primary">rpl32</name>
</gene>
<comment type="similarity">
    <text evidence="1 5">Belongs to the bacterial ribosomal protein bL32 family.</text>
</comment>
<dbReference type="PANTHER" id="PTHR36083:SF1">
    <property type="entry name" value="LARGE RIBOSOMAL SUBUNIT PROTEIN BL32C"/>
    <property type="match status" value="1"/>
</dbReference>
<dbReference type="InterPro" id="IPR011332">
    <property type="entry name" value="Ribosomal_zn-bd"/>
</dbReference>
<dbReference type="GeneID" id="33358437"/>
<dbReference type="PANTHER" id="PTHR36083">
    <property type="entry name" value="50S RIBOSOMAL PROTEIN L32, CHLOROPLASTIC"/>
    <property type="match status" value="1"/>
</dbReference>
<reference evidence="6" key="1">
    <citation type="journal article" date="2017" name="J. Phycol.">
        <title>Analysis of chloroplast genomes and a supermatrix inform reclassification of the Rhodomelaceae (Rhodophyta).</title>
        <authorList>
            <person name="Diaz-Tapia P."/>
            <person name="Maggs C.A."/>
            <person name="West J.A."/>
            <person name="Verbruggen H."/>
        </authorList>
    </citation>
    <scope>NUCLEOTIDE SEQUENCE</scope>
    <source>
        <strain evidence="6">PD890</strain>
    </source>
</reference>
<dbReference type="HAMAP" id="MF_00340">
    <property type="entry name" value="Ribosomal_bL32"/>
    <property type="match status" value="1"/>
</dbReference>
<protein>
    <recommendedName>
        <fullName evidence="4 5">Large ribosomal subunit protein bL32c</fullName>
    </recommendedName>
</protein>
<dbReference type="GO" id="GO:0015934">
    <property type="term" value="C:large ribosomal subunit"/>
    <property type="evidence" value="ECO:0007669"/>
    <property type="project" value="InterPro"/>
</dbReference>
<proteinExistence type="inferred from homology"/>
<dbReference type="EMBL" id="MF101437">
    <property type="protein sequence ID" value="ARW65457.1"/>
    <property type="molecule type" value="Genomic_DNA"/>
</dbReference>
<evidence type="ECO:0000256" key="2">
    <source>
        <dbReference type="ARBA" id="ARBA00022980"/>
    </source>
</evidence>
<dbReference type="GO" id="GO:0009507">
    <property type="term" value="C:chloroplast"/>
    <property type="evidence" value="ECO:0007669"/>
    <property type="project" value="UniProtKB-SubCell"/>
</dbReference>
<dbReference type="SUPFAM" id="SSF57829">
    <property type="entry name" value="Zn-binding ribosomal proteins"/>
    <property type="match status" value="1"/>
</dbReference>
<dbReference type="Pfam" id="PF01783">
    <property type="entry name" value="Ribosomal_L32p"/>
    <property type="match status" value="1"/>
</dbReference>
<evidence type="ECO:0000256" key="3">
    <source>
        <dbReference type="ARBA" id="ARBA00023274"/>
    </source>
</evidence>
<geneLocation type="chloroplast" evidence="6"/>
<dbReference type="GO" id="GO:0003735">
    <property type="term" value="F:structural constituent of ribosome"/>
    <property type="evidence" value="ECO:0007669"/>
    <property type="project" value="InterPro"/>
</dbReference>
<evidence type="ECO:0000313" key="6">
    <source>
        <dbReference type="EMBL" id="ARW65457.1"/>
    </source>
</evidence>
<dbReference type="RefSeq" id="YP_009396116.1">
    <property type="nucleotide sequence ID" value="NC_035281.1"/>
</dbReference>